<dbReference type="PANTHER" id="PTHR43648:SF1">
    <property type="entry name" value="ELECTRON TRANSFER FLAVOPROTEIN BETA SUBUNIT LYSINE METHYLTRANSFERASE"/>
    <property type="match status" value="1"/>
</dbReference>
<dbReference type="PANTHER" id="PTHR43648">
    <property type="entry name" value="ELECTRON TRANSFER FLAVOPROTEIN BETA SUBUNIT LYSINE METHYLTRANSFERASE"/>
    <property type="match status" value="1"/>
</dbReference>
<dbReference type="InterPro" id="IPR050078">
    <property type="entry name" value="Ribosomal_L11_MeTrfase_PrmA"/>
</dbReference>
<comment type="subcellular location">
    <subcellularLocation>
        <location evidence="6">Cytoplasm</location>
    </subcellularLocation>
</comment>
<evidence type="ECO:0000256" key="6">
    <source>
        <dbReference type="HAMAP-Rule" id="MF_00735"/>
    </source>
</evidence>
<feature type="binding site" evidence="6">
    <location>
        <position position="177"/>
    </location>
    <ligand>
        <name>S-adenosyl-L-methionine</name>
        <dbReference type="ChEBI" id="CHEBI:59789"/>
    </ligand>
</feature>
<evidence type="ECO:0000256" key="4">
    <source>
        <dbReference type="ARBA" id="ARBA00022679"/>
    </source>
</evidence>
<dbReference type="GO" id="GO:0005840">
    <property type="term" value="C:ribosome"/>
    <property type="evidence" value="ECO:0007669"/>
    <property type="project" value="UniProtKB-KW"/>
</dbReference>
<sequence>MSTLLQIECIVPDGLVNDVNFYLTIRAPQGWQEKLLHDEEAVLFTIYFEDADMALTCLKGLSERWSELRIKRESIEAQDWGAAWREFFTPVEAADFVVLPPWRRQEASDKHIPIVIEPKTAFGTGHHSTTALCLEAISDLVEEGTIARDARFFDLGTGSGVLGIGACKLGLTGLGSDIDPVAIENAIENAEHNNVAEAFTLKTGSVEAADGAAFDLVIANILANPLKELSEHIVNSVKTGGSLILSGLLKEQLDGVASVYVNLGLAEPERRTQNEWGALVWRKIAR</sequence>
<protein>
    <recommendedName>
        <fullName evidence="6">Ribosomal protein L11 methyltransferase</fullName>
        <shortName evidence="6">L11 Mtase</shortName>
        <ecNumber evidence="6">2.1.1.-</ecNumber>
    </recommendedName>
</protein>
<gene>
    <name evidence="6" type="primary">prmA</name>
    <name evidence="7" type="ORF">SAMN02745702_01824</name>
</gene>
<feature type="binding site" evidence="6">
    <location>
        <position position="130"/>
    </location>
    <ligand>
        <name>S-adenosyl-L-methionine</name>
        <dbReference type="ChEBI" id="CHEBI:59789"/>
    </ligand>
</feature>
<dbReference type="Pfam" id="PF06325">
    <property type="entry name" value="PrmA"/>
    <property type="match status" value="1"/>
</dbReference>
<reference evidence="7 8" key="1">
    <citation type="submission" date="2017-02" db="EMBL/GenBank/DDBJ databases">
        <authorList>
            <person name="Peterson S.W."/>
        </authorList>
    </citation>
    <scope>NUCLEOTIDE SEQUENCE [LARGE SCALE GENOMIC DNA]</scope>
    <source>
        <strain evidence="7 8">DSM 18034</strain>
    </source>
</reference>
<keyword evidence="5 6" id="KW-0949">S-adenosyl-L-methionine</keyword>
<keyword evidence="7" id="KW-0689">Ribosomal protein</keyword>
<accession>A0A1T4W7I9</accession>
<dbReference type="STRING" id="1121442.SAMN02745702_01824"/>
<keyword evidence="8" id="KW-1185">Reference proteome</keyword>
<dbReference type="HAMAP" id="MF_00735">
    <property type="entry name" value="Methyltr_PrmA"/>
    <property type="match status" value="1"/>
</dbReference>
<feature type="binding site" evidence="6">
    <location>
        <position position="220"/>
    </location>
    <ligand>
        <name>S-adenosyl-L-methionine</name>
        <dbReference type="ChEBI" id="CHEBI:59789"/>
    </ligand>
</feature>
<evidence type="ECO:0000313" key="7">
    <source>
        <dbReference type="EMBL" id="SKA73243.1"/>
    </source>
</evidence>
<dbReference type="AlphaFoldDB" id="A0A1T4W7I9"/>
<dbReference type="InterPro" id="IPR004498">
    <property type="entry name" value="Ribosomal_PrmA_MeTrfase"/>
</dbReference>
<comment type="similarity">
    <text evidence="1 6">Belongs to the methyltransferase superfamily. PrmA family.</text>
</comment>
<evidence type="ECO:0000256" key="5">
    <source>
        <dbReference type="ARBA" id="ARBA00022691"/>
    </source>
</evidence>
<dbReference type="GO" id="GO:0032259">
    <property type="term" value="P:methylation"/>
    <property type="evidence" value="ECO:0007669"/>
    <property type="project" value="UniProtKB-KW"/>
</dbReference>
<feature type="binding site" evidence="6">
    <location>
        <position position="156"/>
    </location>
    <ligand>
        <name>S-adenosyl-L-methionine</name>
        <dbReference type="ChEBI" id="CHEBI:59789"/>
    </ligand>
</feature>
<dbReference type="RefSeq" id="WP_078685105.1">
    <property type="nucleotide sequence ID" value="NZ_FUYA01000005.1"/>
</dbReference>
<dbReference type="GO" id="GO:0005737">
    <property type="term" value="C:cytoplasm"/>
    <property type="evidence" value="ECO:0007669"/>
    <property type="project" value="UniProtKB-SubCell"/>
</dbReference>
<dbReference type="InterPro" id="IPR029063">
    <property type="entry name" value="SAM-dependent_MTases_sf"/>
</dbReference>
<dbReference type="Proteomes" id="UP000189733">
    <property type="component" value="Unassembled WGS sequence"/>
</dbReference>
<keyword evidence="2 6" id="KW-0963">Cytoplasm</keyword>
<proteinExistence type="inferred from homology"/>
<dbReference type="CDD" id="cd02440">
    <property type="entry name" value="AdoMet_MTases"/>
    <property type="match status" value="1"/>
</dbReference>
<keyword evidence="4 6" id="KW-0808">Transferase</keyword>
<dbReference type="GO" id="GO:0016279">
    <property type="term" value="F:protein-lysine N-methyltransferase activity"/>
    <property type="evidence" value="ECO:0007669"/>
    <property type="project" value="RHEA"/>
</dbReference>
<name>A0A1T4W7I9_9BACT</name>
<comment type="catalytic activity">
    <reaction evidence="6">
        <text>L-lysyl-[protein] + 3 S-adenosyl-L-methionine = N(6),N(6),N(6)-trimethyl-L-lysyl-[protein] + 3 S-adenosyl-L-homocysteine + 3 H(+)</text>
        <dbReference type="Rhea" id="RHEA:54192"/>
        <dbReference type="Rhea" id="RHEA-COMP:9752"/>
        <dbReference type="Rhea" id="RHEA-COMP:13826"/>
        <dbReference type="ChEBI" id="CHEBI:15378"/>
        <dbReference type="ChEBI" id="CHEBI:29969"/>
        <dbReference type="ChEBI" id="CHEBI:57856"/>
        <dbReference type="ChEBI" id="CHEBI:59789"/>
        <dbReference type="ChEBI" id="CHEBI:61961"/>
    </reaction>
</comment>
<dbReference type="Gene3D" id="3.40.50.150">
    <property type="entry name" value="Vaccinia Virus protein VP39"/>
    <property type="match status" value="1"/>
</dbReference>
<evidence type="ECO:0000256" key="1">
    <source>
        <dbReference type="ARBA" id="ARBA00009741"/>
    </source>
</evidence>
<evidence type="ECO:0000313" key="8">
    <source>
        <dbReference type="Proteomes" id="UP000189733"/>
    </source>
</evidence>
<dbReference type="PIRSF" id="PIRSF000401">
    <property type="entry name" value="RPL11_MTase"/>
    <property type="match status" value="1"/>
</dbReference>
<dbReference type="OrthoDB" id="9785995at2"/>
<dbReference type="EMBL" id="FUYA01000005">
    <property type="protein sequence ID" value="SKA73243.1"/>
    <property type="molecule type" value="Genomic_DNA"/>
</dbReference>
<keyword evidence="3 6" id="KW-0489">Methyltransferase</keyword>
<evidence type="ECO:0000256" key="2">
    <source>
        <dbReference type="ARBA" id="ARBA00022490"/>
    </source>
</evidence>
<dbReference type="SUPFAM" id="SSF53335">
    <property type="entry name" value="S-adenosyl-L-methionine-dependent methyltransferases"/>
    <property type="match status" value="1"/>
</dbReference>
<evidence type="ECO:0000256" key="3">
    <source>
        <dbReference type="ARBA" id="ARBA00022603"/>
    </source>
</evidence>
<organism evidence="7 8">
    <name type="scientific">Desulfobaculum bizertense DSM 18034</name>
    <dbReference type="NCBI Taxonomy" id="1121442"/>
    <lineage>
        <taxon>Bacteria</taxon>
        <taxon>Pseudomonadati</taxon>
        <taxon>Thermodesulfobacteriota</taxon>
        <taxon>Desulfovibrionia</taxon>
        <taxon>Desulfovibrionales</taxon>
        <taxon>Desulfovibrionaceae</taxon>
        <taxon>Desulfobaculum</taxon>
    </lineage>
</organism>
<comment type="function">
    <text evidence="6">Methylates ribosomal protein L11.</text>
</comment>
<dbReference type="EC" id="2.1.1.-" evidence="6"/>
<keyword evidence="7" id="KW-0687">Ribonucleoprotein</keyword>